<dbReference type="EMBL" id="FN649728">
    <property type="protein sequence ID" value="CBN78876.1"/>
    <property type="molecule type" value="Genomic_DNA"/>
</dbReference>
<dbReference type="OrthoDB" id="45518at2759"/>
<evidence type="ECO:0000313" key="5">
    <source>
        <dbReference type="Proteomes" id="UP000002630"/>
    </source>
</evidence>
<evidence type="ECO:0000259" key="3">
    <source>
        <dbReference type="Pfam" id="PF02114"/>
    </source>
</evidence>
<evidence type="ECO:0000256" key="1">
    <source>
        <dbReference type="ARBA" id="ARBA00009686"/>
    </source>
</evidence>
<dbReference type="Proteomes" id="UP000002630">
    <property type="component" value="Linkage Group LG03"/>
</dbReference>
<feature type="compositionally biased region" description="Acidic residues" evidence="2">
    <location>
        <begin position="258"/>
        <end position="268"/>
    </location>
</feature>
<dbReference type="PANTHER" id="PTHR45809">
    <property type="entry name" value="VIRAL IAP-ASSOCIATED FACTOR HOMOLOG"/>
    <property type="match status" value="1"/>
</dbReference>
<feature type="compositionally biased region" description="Basic residues" evidence="2">
    <location>
        <begin position="244"/>
        <end position="253"/>
    </location>
</feature>
<keyword evidence="5" id="KW-1185">Reference proteome</keyword>
<dbReference type="InParanoid" id="D8LFX7"/>
<accession>D8LFX7</accession>
<dbReference type="SUPFAM" id="SSF52833">
    <property type="entry name" value="Thioredoxin-like"/>
    <property type="match status" value="1"/>
</dbReference>
<dbReference type="STRING" id="2880.D8LFX7"/>
<dbReference type="eggNOG" id="KOG3170">
    <property type="taxonomic scope" value="Eukaryota"/>
</dbReference>
<dbReference type="GO" id="GO:0005737">
    <property type="term" value="C:cytoplasm"/>
    <property type="evidence" value="ECO:0007669"/>
    <property type="project" value="TreeGrafter"/>
</dbReference>
<dbReference type="GO" id="GO:0006457">
    <property type="term" value="P:protein folding"/>
    <property type="evidence" value="ECO:0007669"/>
    <property type="project" value="TreeGrafter"/>
</dbReference>
<comment type="similarity">
    <text evidence="1">Belongs to the phosducin family.</text>
</comment>
<protein>
    <recommendedName>
        <fullName evidence="3">Phosducin domain-containing protein</fullName>
    </recommendedName>
</protein>
<dbReference type="Pfam" id="PF02114">
    <property type="entry name" value="Phosducin"/>
    <property type="match status" value="1"/>
</dbReference>
<dbReference type="InterPro" id="IPR024253">
    <property type="entry name" value="Phosducin_thioredoxin-like_dom"/>
</dbReference>
<organism evidence="4 5">
    <name type="scientific">Ectocarpus siliculosus</name>
    <name type="common">Brown alga</name>
    <name type="synonym">Conferva siliculosa</name>
    <dbReference type="NCBI Taxonomy" id="2880"/>
    <lineage>
        <taxon>Eukaryota</taxon>
        <taxon>Sar</taxon>
        <taxon>Stramenopiles</taxon>
        <taxon>Ochrophyta</taxon>
        <taxon>PX clade</taxon>
        <taxon>Phaeophyceae</taxon>
        <taxon>Ectocarpales</taxon>
        <taxon>Ectocarpaceae</taxon>
        <taxon>Ectocarpus</taxon>
    </lineage>
</organism>
<feature type="domain" description="Phosducin" evidence="3">
    <location>
        <begin position="72"/>
        <end position="224"/>
    </location>
</feature>
<evidence type="ECO:0000256" key="2">
    <source>
        <dbReference type="SAM" id="MobiDB-lite"/>
    </source>
</evidence>
<dbReference type="AlphaFoldDB" id="D8LFX7"/>
<dbReference type="InterPro" id="IPR036249">
    <property type="entry name" value="Thioredoxin-like_sf"/>
</dbReference>
<feature type="region of interest" description="Disordered" evidence="2">
    <location>
        <begin position="228"/>
        <end position="268"/>
    </location>
</feature>
<reference evidence="4 5" key="1">
    <citation type="journal article" date="2010" name="Nature">
        <title>The Ectocarpus genome and the independent evolution of multicellularity in brown algae.</title>
        <authorList>
            <person name="Cock J.M."/>
            <person name="Sterck L."/>
            <person name="Rouze P."/>
            <person name="Scornet D."/>
            <person name="Allen A.E."/>
            <person name="Amoutzias G."/>
            <person name="Anthouard V."/>
            <person name="Artiguenave F."/>
            <person name="Aury J.M."/>
            <person name="Badger J.H."/>
            <person name="Beszteri B."/>
            <person name="Billiau K."/>
            <person name="Bonnet E."/>
            <person name="Bothwell J.H."/>
            <person name="Bowler C."/>
            <person name="Boyen C."/>
            <person name="Brownlee C."/>
            <person name="Carrano C.J."/>
            <person name="Charrier B."/>
            <person name="Cho G.Y."/>
            <person name="Coelho S.M."/>
            <person name="Collen J."/>
            <person name="Corre E."/>
            <person name="Da Silva C."/>
            <person name="Delage L."/>
            <person name="Delaroque N."/>
            <person name="Dittami S.M."/>
            <person name="Doulbeau S."/>
            <person name="Elias M."/>
            <person name="Farnham G."/>
            <person name="Gachon C.M."/>
            <person name="Gschloessl B."/>
            <person name="Heesch S."/>
            <person name="Jabbari K."/>
            <person name="Jubin C."/>
            <person name="Kawai H."/>
            <person name="Kimura K."/>
            <person name="Kloareg B."/>
            <person name="Kupper F.C."/>
            <person name="Lang D."/>
            <person name="Le Bail A."/>
            <person name="Leblanc C."/>
            <person name="Lerouge P."/>
            <person name="Lohr M."/>
            <person name="Lopez P.J."/>
            <person name="Martens C."/>
            <person name="Maumus F."/>
            <person name="Michel G."/>
            <person name="Miranda-Saavedra D."/>
            <person name="Morales J."/>
            <person name="Moreau H."/>
            <person name="Motomura T."/>
            <person name="Nagasato C."/>
            <person name="Napoli C.A."/>
            <person name="Nelson D.R."/>
            <person name="Nyvall-Collen P."/>
            <person name="Peters A.F."/>
            <person name="Pommier C."/>
            <person name="Potin P."/>
            <person name="Poulain J."/>
            <person name="Quesneville H."/>
            <person name="Read B."/>
            <person name="Rensing S.A."/>
            <person name="Ritter A."/>
            <person name="Rousvoal S."/>
            <person name="Samanta M."/>
            <person name="Samson G."/>
            <person name="Schroeder D.C."/>
            <person name="Segurens B."/>
            <person name="Strittmatter M."/>
            <person name="Tonon T."/>
            <person name="Tregear J.W."/>
            <person name="Valentin K."/>
            <person name="von Dassow P."/>
            <person name="Yamagishi T."/>
            <person name="Van de Peer Y."/>
            <person name="Wincker P."/>
        </authorList>
    </citation>
    <scope>NUCLEOTIDE SEQUENCE [LARGE SCALE GENOMIC DNA]</scope>
    <source>
        <strain evidence="5">Ec32 / CCAP1310/4</strain>
    </source>
</reference>
<evidence type="ECO:0000313" key="4">
    <source>
        <dbReference type="EMBL" id="CBN78876.1"/>
    </source>
</evidence>
<gene>
    <name evidence="4" type="ORF">Esi_0152_0049</name>
</gene>
<dbReference type="OMA" id="FCEIRAN"/>
<proteinExistence type="inferred from homology"/>
<dbReference type="Gene3D" id="3.40.30.10">
    <property type="entry name" value="Glutaredoxin"/>
    <property type="match status" value="1"/>
</dbReference>
<dbReference type="PANTHER" id="PTHR45809:SF3">
    <property type="entry name" value="VIRAL IAP-ASSOCIATED FACTOR HOMOLOG"/>
    <property type="match status" value="1"/>
</dbReference>
<dbReference type="InterPro" id="IPR051498">
    <property type="entry name" value="Phosducin-like_chap/apop_reg"/>
</dbReference>
<name>D8LFX7_ECTSI</name>
<sequence>MAERGSVQYQSKGETTEWEDILIKKGIVEKDDVLRGKGFDPDEQRLEEAIGKAREAEVERLNARTIEDDMAEASLEELDELEDELADDGMLEKYRAQRVAEMKAKAAAAKFGELFEISKADWVREVTDASKSVCVVAHLYEDGIVECRVMEAALRSIASKFREVKFVKIRSQQAVENWPEANLPTLFIYRDGELAKQLIRIDALGGKQMKADDLEWYLASQGIVETEMDENPARAKGRGANSIKMRRGVKSAGRRGSDDDDDDDDGDY</sequence>
<dbReference type="EMBL" id="FN648082">
    <property type="protein sequence ID" value="CBN78876.1"/>
    <property type="molecule type" value="Genomic_DNA"/>
</dbReference>